<name>B7WX57_COMTK</name>
<comment type="caution">
    <text evidence="2">The sequence shown here is derived from an EMBL/GenBank/DDBJ whole genome shotgun (WGS) entry which is preliminary data.</text>
</comment>
<keyword evidence="1" id="KW-0812">Transmembrane</keyword>
<gene>
    <name evidence="2" type="ORF">CtesDRAFT_PD4598</name>
</gene>
<evidence type="ECO:0000313" key="2">
    <source>
        <dbReference type="EMBL" id="EED69650.1"/>
    </source>
</evidence>
<feature type="transmembrane region" description="Helical" evidence="1">
    <location>
        <begin position="152"/>
        <end position="173"/>
    </location>
</feature>
<dbReference type="Proteomes" id="UP000003039">
    <property type="component" value="Unassembled WGS sequence"/>
</dbReference>
<sequence>MRRFIAEMVNRAICAAQRNLGGPPIKPGLSLPVFAVSAAMAHRLLLIPSLLLLRVRLPSLSILMSVVATVRGHTATAVRACVGPFHVFGFLARITQHLQAHRVPAIRDTSSQAINALLSPPAIHAMAWAISAPVLRAKKSTWKAKALQRRRAVLRILSGLIAQWAVLLRRWVWVCRTRPQMAPG</sequence>
<keyword evidence="1" id="KW-0472">Membrane</keyword>
<protein>
    <submittedName>
        <fullName evidence="2">Uncharacterized protein</fullName>
    </submittedName>
</protein>
<dbReference type="AlphaFoldDB" id="B7WX57"/>
<proteinExistence type="predicted"/>
<reference evidence="2 3" key="1">
    <citation type="journal article" date="2004" name="Appl. Environ. Microbiol.">
        <title>Mineralization of individual congeners of linear alkylbenzenesulfonate by defined pairs of heterotrophic bacteria.</title>
        <authorList>
            <person name="Schleheck D."/>
            <person name="Knepper T.P."/>
            <person name="Fischer K."/>
            <person name="Cook A.M."/>
        </authorList>
    </citation>
    <scope>NUCLEOTIDE SEQUENCE [LARGE SCALE GENOMIC DNA]</scope>
    <source>
        <strain evidence="3">DSM 14576 / KF-1</strain>
    </source>
</reference>
<evidence type="ECO:0000313" key="3">
    <source>
        <dbReference type="Proteomes" id="UP000003039"/>
    </source>
</evidence>
<organism evidence="2 3">
    <name type="scientific">Comamonas testosteroni (strain DSM 14576 / KF-1)</name>
    <name type="common">Pseudomonas testosteroni</name>
    <dbReference type="NCBI Taxonomy" id="399795"/>
    <lineage>
        <taxon>Bacteria</taxon>
        <taxon>Pseudomonadati</taxon>
        <taxon>Pseudomonadota</taxon>
        <taxon>Betaproteobacteria</taxon>
        <taxon>Burkholderiales</taxon>
        <taxon>Comamonadaceae</taxon>
        <taxon>Comamonas</taxon>
    </lineage>
</organism>
<accession>B7WX57</accession>
<evidence type="ECO:0000256" key="1">
    <source>
        <dbReference type="SAM" id="Phobius"/>
    </source>
</evidence>
<keyword evidence="1" id="KW-1133">Transmembrane helix</keyword>
<dbReference type="EMBL" id="AAUJ02000001">
    <property type="protein sequence ID" value="EED69650.1"/>
    <property type="molecule type" value="Genomic_DNA"/>
</dbReference>